<dbReference type="GO" id="GO:0016757">
    <property type="term" value="F:glycosyltransferase activity"/>
    <property type="evidence" value="ECO:0007669"/>
    <property type="project" value="UniProtKB-KW"/>
</dbReference>
<dbReference type="InterPro" id="IPR050194">
    <property type="entry name" value="Glycosyltransferase_grp1"/>
</dbReference>
<feature type="domain" description="Glycosyl transferase family 1" evidence="1">
    <location>
        <begin position="177"/>
        <end position="325"/>
    </location>
</feature>
<dbReference type="EMBL" id="JBHTAA010000005">
    <property type="protein sequence ID" value="MFC7203923.1"/>
    <property type="molecule type" value="Genomic_DNA"/>
</dbReference>
<dbReference type="Proteomes" id="UP001596481">
    <property type="component" value="Unassembled WGS sequence"/>
</dbReference>
<dbReference type="SUPFAM" id="SSF53756">
    <property type="entry name" value="UDP-Glycosyltransferase/glycogen phosphorylase"/>
    <property type="match status" value="1"/>
</dbReference>
<name>A0ABD5ZFD1_9EURY</name>
<gene>
    <name evidence="3" type="ORF">ACFQJC_10380</name>
</gene>
<evidence type="ECO:0000259" key="2">
    <source>
        <dbReference type="Pfam" id="PF13439"/>
    </source>
</evidence>
<organism evidence="3 4">
    <name type="scientific">Haloferax namakaokahaiae</name>
    <dbReference type="NCBI Taxonomy" id="1748331"/>
    <lineage>
        <taxon>Archaea</taxon>
        <taxon>Methanobacteriati</taxon>
        <taxon>Methanobacteriota</taxon>
        <taxon>Stenosarchaea group</taxon>
        <taxon>Halobacteria</taxon>
        <taxon>Halobacteriales</taxon>
        <taxon>Haloferacaceae</taxon>
        <taxon>Haloferax</taxon>
    </lineage>
</organism>
<keyword evidence="3" id="KW-0808">Transferase</keyword>
<keyword evidence="3" id="KW-0328">Glycosyltransferase</keyword>
<accession>A0ABD5ZFD1</accession>
<dbReference type="Pfam" id="PF00534">
    <property type="entry name" value="Glycos_transf_1"/>
    <property type="match status" value="1"/>
</dbReference>
<protein>
    <submittedName>
        <fullName evidence="3">Glycosyltransferase family 4 protein</fullName>
        <ecNumber evidence="3">2.4.-.-</ecNumber>
    </submittedName>
</protein>
<comment type="caution">
    <text evidence="3">The sequence shown here is derived from an EMBL/GenBank/DDBJ whole genome shotgun (WGS) entry which is preliminary data.</text>
</comment>
<evidence type="ECO:0000313" key="3">
    <source>
        <dbReference type="EMBL" id="MFC7203923.1"/>
    </source>
</evidence>
<dbReference type="PANTHER" id="PTHR45947">
    <property type="entry name" value="SULFOQUINOVOSYL TRANSFERASE SQD2"/>
    <property type="match status" value="1"/>
</dbReference>
<dbReference type="EC" id="2.4.-.-" evidence="3"/>
<dbReference type="AlphaFoldDB" id="A0ABD5ZFD1"/>
<dbReference type="InterPro" id="IPR001296">
    <property type="entry name" value="Glyco_trans_1"/>
</dbReference>
<dbReference type="RefSeq" id="WP_390223257.1">
    <property type="nucleotide sequence ID" value="NZ_JBHTAA010000005.1"/>
</dbReference>
<dbReference type="InterPro" id="IPR028098">
    <property type="entry name" value="Glyco_trans_4-like_N"/>
</dbReference>
<evidence type="ECO:0000313" key="4">
    <source>
        <dbReference type="Proteomes" id="UP001596481"/>
    </source>
</evidence>
<dbReference type="Pfam" id="PF13439">
    <property type="entry name" value="Glyco_transf_4"/>
    <property type="match status" value="1"/>
</dbReference>
<proteinExistence type="predicted"/>
<feature type="domain" description="Glycosyltransferase subfamily 4-like N-terminal" evidence="2">
    <location>
        <begin position="37"/>
        <end position="157"/>
    </location>
</feature>
<keyword evidence="4" id="KW-1185">Reference proteome</keyword>
<reference evidence="3 4" key="1">
    <citation type="journal article" date="2019" name="Int. J. Syst. Evol. Microbiol.">
        <title>The Global Catalogue of Microorganisms (GCM) 10K type strain sequencing project: providing services to taxonomists for standard genome sequencing and annotation.</title>
        <authorList>
            <consortium name="The Broad Institute Genomics Platform"/>
            <consortium name="The Broad Institute Genome Sequencing Center for Infectious Disease"/>
            <person name="Wu L."/>
            <person name="Ma J."/>
        </authorList>
    </citation>
    <scope>NUCLEOTIDE SEQUENCE [LARGE SCALE GENOMIC DNA]</scope>
    <source>
        <strain evidence="3 4">DSM 29988</strain>
    </source>
</reference>
<evidence type="ECO:0000259" key="1">
    <source>
        <dbReference type="Pfam" id="PF00534"/>
    </source>
</evidence>
<dbReference type="CDD" id="cd03801">
    <property type="entry name" value="GT4_PimA-like"/>
    <property type="match status" value="1"/>
</dbReference>
<dbReference type="Gene3D" id="3.40.50.2000">
    <property type="entry name" value="Glycogen Phosphorylase B"/>
    <property type="match status" value="2"/>
</dbReference>
<sequence>MRVLNYLELASQLDRSGIGTATDQQRAALETTDVDVVTSPWPDSPRAVVSRFANGEGIFADYDIAHCNLIGPGSVAVARHAKRNDIPLVLHAHVTREDFAESFRGSTAVAPALGRYLKWFYSQADLVLCPSEYTKGVLESYPVDAPIRPMSNGVDTEALEGHETLRDEYREKYDMDGMAVFAVGSVFERKGLTMFCELARETDYDFTWFGTYDTGPHGSKTVKYWVNNHPENVTFTGWVDDIRGAYGAGDVYLFPTKNENQGLVVLEAMACGKAVVLRDIPVFEEFYTHGHDCLKCSTKAEFKRALDLLARDPELRARLGENAKATAAEHSLDRVGERLVEAYEDVQTGAPER</sequence>
<dbReference type="PANTHER" id="PTHR45947:SF3">
    <property type="entry name" value="SULFOQUINOVOSYL TRANSFERASE SQD2"/>
    <property type="match status" value="1"/>
</dbReference>